<dbReference type="Proteomes" id="UP000199340">
    <property type="component" value="Unassembled WGS sequence"/>
</dbReference>
<dbReference type="AlphaFoldDB" id="A0A1G8HPL1"/>
<proteinExistence type="predicted"/>
<dbReference type="RefSeq" id="WP_090026304.1">
    <property type="nucleotide sequence ID" value="NZ_FNEB01000001.1"/>
</dbReference>
<evidence type="ECO:0000313" key="2">
    <source>
        <dbReference type="EMBL" id="SDI08606.1"/>
    </source>
</evidence>
<accession>A0A1G8HPL1</accession>
<reference evidence="2 3" key="1">
    <citation type="submission" date="2016-10" db="EMBL/GenBank/DDBJ databases">
        <authorList>
            <person name="de Groot N.N."/>
        </authorList>
    </citation>
    <scope>NUCLEOTIDE SEQUENCE [LARGE SCALE GENOMIC DNA]</scope>
    <source>
        <strain evidence="2 3">DSM 28010</strain>
    </source>
</reference>
<keyword evidence="3" id="KW-1185">Reference proteome</keyword>
<organism evidence="2 3">
    <name type="scientific">Lutimaribacter saemankumensis</name>
    <dbReference type="NCBI Taxonomy" id="490829"/>
    <lineage>
        <taxon>Bacteria</taxon>
        <taxon>Pseudomonadati</taxon>
        <taxon>Pseudomonadota</taxon>
        <taxon>Alphaproteobacteria</taxon>
        <taxon>Rhodobacterales</taxon>
        <taxon>Roseobacteraceae</taxon>
        <taxon>Lutimaribacter</taxon>
    </lineage>
</organism>
<dbReference type="InterPro" id="IPR045517">
    <property type="entry name" value="Glyoxalase_8"/>
</dbReference>
<name>A0A1G8HPL1_9RHOB</name>
<evidence type="ECO:0000259" key="1">
    <source>
        <dbReference type="Pfam" id="PF20066"/>
    </source>
</evidence>
<sequence length="145" mass="15808">MTHDMLPPRAALKDQARRLRATMADSGTAISHSAALETIARQWGYRDWNTLSAAAPETVVTPRWQVGQRVTGRYLGHAFAGRIKSATEASGGFWQLVLVFDEAVDVAASTRFSNFRKQVRCAVNGQGVTAERTSDGQPHVVLRAA</sequence>
<dbReference type="Pfam" id="PF20066">
    <property type="entry name" value="Glyoxalase_8"/>
    <property type="match status" value="1"/>
</dbReference>
<protein>
    <recommendedName>
        <fullName evidence="1">Glyoxalase-related protein domain-containing protein</fullName>
    </recommendedName>
</protein>
<dbReference type="EMBL" id="FNEB01000001">
    <property type="protein sequence ID" value="SDI08606.1"/>
    <property type="molecule type" value="Genomic_DNA"/>
</dbReference>
<dbReference type="OrthoDB" id="7350221at2"/>
<feature type="domain" description="Glyoxalase-related protein" evidence="1">
    <location>
        <begin position="4"/>
        <end position="143"/>
    </location>
</feature>
<gene>
    <name evidence="2" type="ORF">SAMN05421850_101600</name>
</gene>
<evidence type="ECO:0000313" key="3">
    <source>
        <dbReference type="Proteomes" id="UP000199340"/>
    </source>
</evidence>
<dbReference type="STRING" id="490829.SAMN05421850_101600"/>